<dbReference type="GO" id="GO:0009097">
    <property type="term" value="P:isoleucine biosynthetic process"/>
    <property type="evidence" value="ECO:0007669"/>
    <property type="project" value="UniProtKB-UniPathway"/>
</dbReference>
<dbReference type="InterPro" id="IPR001544">
    <property type="entry name" value="Aminotrans_IV"/>
</dbReference>
<dbReference type="PANTHER" id="PTHR42825:SF2">
    <property type="entry name" value="BRANCHED-CHAIN-AMINO-ACID AMINOTRANSFERASE 3, CHLOROPLASTIC-RELATED"/>
    <property type="match status" value="1"/>
</dbReference>
<dbReference type="InterPro" id="IPR043132">
    <property type="entry name" value="BCAT-like_C"/>
</dbReference>
<dbReference type="PANTHER" id="PTHR42825">
    <property type="entry name" value="AMINO ACID AMINOTRANSFERASE"/>
    <property type="match status" value="1"/>
</dbReference>
<evidence type="ECO:0000256" key="3">
    <source>
        <dbReference type="ARBA" id="ARBA00004824"/>
    </source>
</evidence>
<evidence type="ECO:0000256" key="14">
    <source>
        <dbReference type="PIRSR" id="PIRSR006468-1"/>
    </source>
</evidence>
<evidence type="ECO:0000256" key="4">
    <source>
        <dbReference type="ARBA" id="ARBA00004931"/>
    </source>
</evidence>
<evidence type="ECO:0000256" key="11">
    <source>
        <dbReference type="ARBA" id="ARBA00048212"/>
    </source>
</evidence>
<evidence type="ECO:0000256" key="2">
    <source>
        <dbReference type="ARBA" id="ARBA00003109"/>
    </source>
</evidence>
<evidence type="ECO:0000256" key="6">
    <source>
        <dbReference type="ARBA" id="ARBA00009320"/>
    </source>
</evidence>
<dbReference type="Pfam" id="PF01063">
    <property type="entry name" value="Aminotran_4"/>
    <property type="match status" value="1"/>
</dbReference>
<dbReference type="GO" id="GO:0009099">
    <property type="term" value="P:L-valine biosynthetic process"/>
    <property type="evidence" value="ECO:0007669"/>
    <property type="project" value="UniProtKB-UniPathway"/>
</dbReference>
<dbReference type="PIRSF" id="PIRSF006468">
    <property type="entry name" value="BCAT1"/>
    <property type="match status" value="1"/>
</dbReference>
<dbReference type="InterPro" id="IPR043131">
    <property type="entry name" value="BCAT-like_N"/>
</dbReference>
<dbReference type="InterPro" id="IPR005786">
    <property type="entry name" value="B_amino_transII"/>
</dbReference>
<dbReference type="GO" id="GO:0052655">
    <property type="term" value="F:L-valine-2-oxoglutarate transaminase activity"/>
    <property type="evidence" value="ECO:0007669"/>
    <property type="project" value="RHEA"/>
</dbReference>
<evidence type="ECO:0000256" key="13">
    <source>
        <dbReference type="ARBA" id="ARBA00049229"/>
    </source>
</evidence>
<proteinExistence type="inferred from homology"/>
<comment type="catalytic activity">
    <reaction evidence="11">
        <text>L-valine + 2-oxoglutarate = 3-methyl-2-oxobutanoate + L-glutamate</text>
        <dbReference type="Rhea" id="RHEA:24813"/>
        <dbReference type="ChEBI" id="CHEBI:11851"/>
        <dbReference type="ChEBI" id="CHEBI:16810"/>
        <dbReference type="ChEBI" id="CHEBI:29985"/>
        <dbReference type="ChEBI" id="CHEBI:57762"/>
        <dbReference type="EC" id="2.6.1.42"/>
    </reaction>
</comment>
<evidence type="ECO:0000256" key="7">
    <source>
        <dbReference type="ARBA" id="ARBA00013053"/>
    </source>
</evidence>
<name>A0A060RBP2_9BACT</name>
<dbReference type="UniPathway" id="UPA00047">
    <property type="reaction ID" value="UER00058"/>
</dbReference>
<comment type="pathway">
    <text evidence="3">Amino-acid biosynthesis; L-isoleucine biosynthesis; L-isoleucine from 2-oxobutanoate: step 4/4.</text>
</comment>
<keyword evidence="8 15" id="KW-0032">Aminotransferase</keyword>
<keyword evidence="10" id="KW-0663">Pyridoxal phosphate</keyword>
<reference evidence="15 16" key="1">
    <citation type="journal article" date="2015" name="Genome Announc.">
        <title>Complete Genome Sequence of the Novel Leech Symbiont Mucinivorans hirudinis M3T.</title>
        <authorList>
            <person name="Nelson M.C."/>
            <person name="Bomar L."/>
            <person name="Graf J."/>
        </authorList>
    </citation>
    <scope>NUCLEOTIDE SEQUENCE [LARGE SCALE GENOMIC DNA]</scope>
    <source>
        <strain evidence="16">M3</strain>
    </source>
</reference>
<dbReference type="GO" id="GO:0052656">
    <property type="term" value="F:L-isoleucine-2-oxoglutarate transaminase activity"/>
    <property type="evidence" value="ECO:0007669"/>
    <property type="project" value="RHEA"/>
</dbReference>
<evidence type="ECO:0000256" key="1">
    <source>
        <dbReference type="ARBA" id="ARBA00001933"/>
    </source>
</evidence>
<dbReference type="FunFam" id="3.30.470.10:FF:000004">
    <property type="entry name" value="Branched-chain-amino-acid aminotransferase"/>
    <property type="match status" value="1"/>
</dbReference>
<comment type="function">
    <text evidence="2">Acts on leucine, isoleucine and valine.</text>
</comment>
<dbReference type="Proteomes" id="UP000027616">
    <property type="component" value="Chromosome I"/>
</dbReference>
<dbReference type="eggNOG" id="COG0115">
    <property type="taxonomic scope" value="Bacteria"/>
</dbReference>
<dbReference type="Gene3D" id="3.30.470.10">
    <property type="match status" value="1"/>
</dbReference>
<keyword evidence="9 15" id="KW-0808">Transferase</keyword>
<dbReference type="KEGG" id="rbc:BN938_1108"/>
<dbReference type="UniPathway" id="UPA00048">
    <property type="reaction ID" value="UER00073"/>
</dbReference>
<dbReference type="GO" id="GO:0009098">
    <property type="term" value="P:L-leucine biosynthetic process"/>
    <property type="evidence" value="ECO:0007669"/>
    <property type="project" value="UniProtKB-UniPathway"/>
</dbReference>
<dbReference type="HOGENOM" id="CLU_031922_1_0_10"/>
<dbReference type="PATRIC" id="fig|1433126.3.peg.1101"/>
<comment type="catalytic activity">
    <reaction evidence="13">
        <text>L-leucine + 2-oxoglutarate = 4-methyl-2-oxopentanoate + L-glutamate</text>
        <dbReference type="Rhea" id="RHEA:18321"/>
        <dbReference type="ChEBI" id="CHEBI:16810"/>
        <dbReference type="ChEBI" id="CHEBI:17865"/>
        <dbReference type="ChEBI" id="CHEBI:29985"/>
        <dbReference type="ChEBI" id="CHEBI:57427"/>
        <dbReference type="EC" id="2.6.1.42"/>
    </reaction>
</comment>
<dbReference type="NCBIfam" id="TIGR01123">
    <property type="entry name" value="ilvE_II"/>
    <property type="match status" value="1"/>
</dbReference>
<dbReference type="GO" id="GO:0052654">
    <property type="term" value="F:L-leucine-2-oxoglutarate transaminase activity"/>
    <property type="evidence" value="ECO:0007669"/>
    <property type="project" value="RHEA"/>
</dbReference>
<sequence length="344" mass="38263">MKKANEIDYGSIGFGYIQTPYNVRCYYRDGKWAEIETCTDENLSIHIAATSLHYGQECFEGLKAFRGVDGKVRLFRPTANAERMQRTAQYLQMAVPDTELFVKMCEMAVELNIDYVPPMESNGSMYLRPLLIGTGAQVGVKPANEYLLVIFATPVGPYFKGGMCGINVMVDREHDRAAPRGTGHIKVGGNYGASLISSVEAHNKGFDSVLYLDPREHKYIDECGAANFFAIRGNSYITPASRSILPSITNMSLKQLAADLGMEVEAREVEFSELTTFEEVGACGTAAVITPIASIYDPQTDIKYEYKWVGEKSQKLYDLYRGIQLGSAPDTHNWNMIIDETSKN</sequence>
<gene>
    <name evidence="15" type="ORF">BN938_1108</name>
</gene>
<dbReference type="Gene3D" id="3.20.10.10">
    <property type="entry name" value="D-amino Acid Aminotransferase, subunit A, domain 2"/>
    <property type="match status" value="1"/>
</dbReference>
<dbReference type="InterPro" id="IPR033939">
    <property type="entry name" value="BCAT_family"/>
</dbReference>
<dbReference type="AlphaFoldDB" id="A0A060RBP2"/>
<accession>A0A060RBP2</accession>
<organism evidence="15 16">
    <name type="scientific">Mucinivorans hirudinis</name>
    <dbReference type="NCBI Taxonomy" id="1433126"/>
    <lineage>
        <taxon>Bacteria</taxon>
        <taxon>Pseudomonadati</taxon>
        <taxon>Bacteroidota</taxon>
        <taxon>Bacteroidia</taxon>
        <taxon>Bacteroidales</taxon>
        <taxon>Rikenellaceae</taxon>
        <taxon>Mucinivorans</taxon>
    </lineage>
</organism>
<evidence type="ECO:0000313" key="16">
    <source>
        <dbReference type="Proteomes" id="UP000027616"/>
    </source>
</evidence>
<keyword evidence="16" id="KW-1185">Reference proteome</keyword>
<dbReference type="OrthoDB" id="9804984at2"/>
<dbReference type="SUPFAM" id="SSF56752">
    <property type="entry name" value="D-aminoacid aminotransferase-like PLP-dependent enzymes"/>
    <property type="match status" value="1"/>
</dbReference>
<comment type="catalytic activity">
    <reaction evidence="12">
        <text>L-isoleucine + 2-oxoglutarate = (S)-3-methyl-2-oxopentanoate + L-glutamate</text>
        <dbReference type="Rhea" id="RHEA:24801"/>
        <dbReference type="ChEBI" id="CHEBI:16810"/>
        <dbReference type="ChEBI" id="CHEBI:29985"/>
        <dbReference type="ChEBI" id="CHEBI:35146"/>
        <dbReference type="ChEBI" id="CHEBI:58045"/>
        <dbReference type="EC" id="2.6.1.42"/>
    </reaction>
</comment>
<protein>
    <recommendedName>
        <fullName evidence="7">branched-chain-amino-acid transaminase</fullName>
        <ecNumber evidence="7">2.6.1.42</ecNumber>
    </recommendedName>
</protein>
<evidence type="ECO:0000256" key="9">
    <source>
        <dbReference type="ARBA" id="ARBA00022679"/>
    </source>
</evidence>
<comment type="pathway">
    <text evidence="5">Amino-acid biosynthesis; L-leucine biosynthesis; L-leucine from 3-methyl-2-oxobutanoate: step 4/4.</text>
</comment>
<comment type="pathway">
    <text evidence="4">Amino-acid biosynthesis; L-valine biosynthesis; L-valine from pyruvate: step 4/4.</text>
</comment>
<dbReference type="STRING" id="1433126.BN938_1108"/>
<dbReference type="NCBIfam" id="NF009897">
    <property type="entry name" value="PRK13357.1"/>
    <property type="match status" value="1"/>
</dbReference>
<evidence type="ECO:0000256" key="5">
    <source>
        <dbReference type="ARBA" id="ARBA00005072"/>
    </source>
</evidence>
<comment type="cofactor">
    <cofactor evidence="1">
        <name>pyridoxal 5'-phosphate</name>
        <dbReference type="ChEBI" id="CHEBI:597326"/>
    </cofactor>
</comment>
<dbReference type="EC" id="2.6.1.42" evidence="7"/>
<comment type="similarity">
    <text evidence="6">Belongs to the class-IV pyridoxal-phosphate-dependent aminotransferase family.</text>
</comment>
<evidence type="ECO:0000313" key="15">
    <source>
        <dbReference type="EMBL" id="CDN31203.1"/>
    </source>
</evidence>
<dbReference type="CDD" id="cd01557">
    <property type="entry name" value="BCAT_beta_family"/>
    <property type="match status" value="1"/>
</dbReference>
<dbReference type="UniPathway" id="UPA00049">
    <property type="reaction ID" value="UER00062"/>
</dbReference>
<evidence type="ECO:0000256" key="10">
    <source>
        <dbReference type="ARBA" id="ARBA00022898"/>
    </source>
</evidence>
<feature type="modified residue" description="N6-(pyridoxal phosphate)lysine" evidence="14">
    <location>
        <position position="186"/>
    </location>
</feature>
<evidence type="ECO:0000256" key="12">
    <source>
        <dbReference type="ARBA" id="ARBA00048798"/>
    </source>
</evidence>
<evidence type="ECO:0000256" key="8">
    <source>
        <dbReference type="ARBA" id="ARBA00022576"/>
    </source>
</evidence>
<dbReference type="InterPro" id="IPR036038">
    <property type="entry name" value="Aminotransferase-like"/>
</dbReference>
<dbReference type="EMBL" id="HG934468">
    <property type="protein sequence ID" value="CDN31203.1"/>
    <property type="molecule type" value="Genomic_DNA"/>
</dbReference>